<evidence type="ECO:0000313" key="1">
    <source>
        <dbReference type="EMBL" id="TLS52873.1"/>
    </source>
</evidence>
<gene>
    <name evidence="1" type="ORF">FE782_05725</name>
</gene>
<reference evidence="1 2" key="1">
    <citation type="submission" date="2019-05" db="EMBL/GenBank/DDBJ databases">
        <authorList>
            <person name="Narsing Rao M.P."/>
            <person name="Li W.J."/>
        </authorList>
    </citation>
    <scope>NUCLEOTIDE SEQUENCE [LARGE SCALE GENOMIC DNA]</scope>
    <source>
        <strain evidence="1 2">SYSU_K30003</strain>
    </source>
</reference>
<sequence>MTLHSLLVKDAIQIVYDDAKRHVLLELSSGGYRERYVATHIDDPGEIDDIVAALLEAKRRLSENA</sequence>
<evidence type="ECO:0000313" key="2">
    <source>
        <dbReference type="Proteomes" id="UP000309676"/>
    </source>
</evidence>
<dbReference type="Proteomes" id="UP000309676">
    <property type="component" value="Unassembled WGS sequence"/>
</dbReference>
<comment type="caution">
    <text evidence="1">The sequence shown here is derived from an EMBL/GenBank/DDBJ whole genome shotgun (WGS) entry which is preliminary data.</text>
</comment>
<proteinExistence type="predicted"/>
<dbReference type="OrthoDB" id="2628251at2"/>
<keyword evidence="2" id="KW-1185">Reference proteome</keyword>
<dbReference type="RefSeq" id="WP_138193113.1">
    <property type="nucleotide sequence ID" value="NZ_VCIW01000003.1"/>
</dbReference>
<protein>
    <submittedName>
        <fullName evidence="1">Uncharacterized protein</fullName>
    </submittedName>
</protein>
<name>A0A5R9GJ29_9BACL</name>
<dbReference type="EMBL" id="VCIW01000003">
    <property type="protein sequence ID" value="TLS52873.1"/>
    <property type="molecule type" value="Genomic_DNA"/>
</dbReference>
<dbReference type="AlphaFoldDB" id="A0A5R9GJ29"/>
<organism evidence="1 2">
    <name type="scientific">Paenibacillus antri</name>
    <dbReference type="NCBI Taxonomy" id="2582848"/>
    <lineage>
        <taxon>Bacteria</taxon>
        <taxon>Bacillati</taxon>
        <taxon>Bacillota</taxon>
        <taxon>Bacilli</taxon>
        <taxon>Bacillales</taxon>
        <taxon>Paenibacillaceae</taxon>
        <taxon>Paenibacillus</taxon>
    </lineage>
</organism>
<accession>A0A5R9GJ29</accession>